<dbReference type="RefSeq" id="WP_183978754.1">
    <property type="nucleotide sequence ID" value="NZ_JACIBY010000015.1"/>
</dbReference>
<dbReference type="InterPro" id="IPR028098">
    <property type="entry name" value="Glyco_trans_4-like_N"/>
</dbReference>
<organism evidence="3 4">
    <name type="scientific">Runella defluvii</name>
    <dbReference type="NCBI Taxonomy" id="370973"/>
    <lineage>
        <taxon>Bacteria</taxon>
        <taxon>Pseudomonadati</taxon>
        <taxon>Bacteroidota</taxon>
        <taxon>Cytophagia</taxon>
        <taxon>Cytophagales</taxon>
        <taxon>Spirosomataceae</taxon>
        <taxon>Runella</taxon>
    </lineage>
</organism>
<dbReference type="InterPro" id="IPR050194">
    <property type="entry name" value="Glycosyltransferase_grp1"/>
</dbReference>
<reference evidence="3 4" key="1">
    <citation type="submission" date="2020-08" db="EMBL/GenBank/DDBJ databases">
        <title>Genomic Encyclopedia of Type Strains, Phase IV (KMG-IV): sequencing the most valuable type-strain genomes for metagenomic binning, comparative biology and taxonomic classification.</title>
        <authorList>
            <person name="Goeker M."/>
        </authorList>
    </citation>
    <scope>NUCLEOTIDE SEQUENCE [LARGE SCALE GENOMIC DNA]</scope>
    <source>
        <strain evidence="3 4">DSM 17976</strain>
    </source>
</reference>
<dbReference type="Pfam" id="PF13439">
    <property type="entry name" value="Glyco_transf_4"/>
    <property type="match status" value="1"/>
</dbReference>
<evidence type="ECO:0000313" key="3">
    <source>
        <dbReference type="EMBL" id="MBB3841230.1"/>
    </source>
</evidence>
<dbReference type="InterPro" id="IPR001296">
    <property type="entry name" value="Glyco_trans_1"/>
</dbReference>
<proteinExistence type="predicted"/>
<keyword evidence="3" id="KW-0808">Transferase</keyword>
<dbReference type="PANTHER" id="PTHR45947:SF3">
    <property type="entry name" value="SULFOQUINOVOSYL TRANSFERASE SQD2"/>
    <property type="match status" value="1"/>
</dbReference>
<keyword evidence="4" id="KW-1185">Reference proteome</keyword>
<sequence length="400" mass="45051">MKVIHTFTVPISLCFLENQSSFWDTNQYNLHVLSSEHGGLLKEFGQKNRLTTFAIPFTRNKDILQSLSNVRMLYAYFRKHRPTLVHGNTPKAAFLSMMAATFARVPVRVYEMHGLPLETARWPWKLFYWGIEKMTCALATHVIAVSPSLRQSAIQKRLISAQKISVMHHGSCNGVDAKQKFNPACIDVQKVENLRKKWNLNPAQPIVGFVGRLTPDKGIQELYDAWQWVKQVVPAAKLLMVGDCDDRQPISHRLLSQLEHDASIIHLNHQSDIASVYALIDFLVLPSHREGLGNVVLEAAAMSKPAVVSNVTGLKDAVDDNRTGTFCAPRSAQDLAAKMIAYLQNPPLVQQHGQAAQLRIRKRFVPEDVWHAKLMLYRRLVAATESVTLPHVPTIFQTAD</sequence>
<dbReference type="Gene3D" id="3.40.50.2000">
    <property type="entry name" value="Glycogen Phosphorylase B"/>
    <property type="match status" value="2"/>
</dbReference>
<feature type="domain" description="Glycosyltransferase subfamily 4-like N-terminal" evidence="2">
    <location>
        <begin position="27"/>
        <end position="170"/>
    </location>
</feature>
<dbReference type="EMBL" id="JACIBY010000015">
    <property type="protein sequence ID" value="MBB3841230.1"/>
    <property type="molecule type" value="Genomic_DNA"/>
</dbReference>
<evidence type="ECO:0000259" key="2">
    <source>
        <dbReference type="Pfam" id="PF13439"/>
    </source>
</evidence>
<evidence type="ECO:0000313" key="4">
    <source>
        <dbReference type="Proteomes" id="UP000541352"/>
    </source>
</evidence>
<dbReference type="AlphaFoldDB" id="A0A7W6ESY5"/>
<dbReference type="Proteomes" id="UP000541352">
    <property type="component" value="Unassembled WGS sequence"/>
</dbReference>
<accession>A0A7W6ESY5</accession>
<name>A0A7W6ESY5_9BACT</name>
<dbReference type="CDD" id="cd03808">
    <property type="entry name" value="GT4_CapM-like"/>
    <property type="match status" value="1"/>
</dbReference>
<evidence type="ECO:0000259" key="1">
    <source>
        <dbReference type="Pfam" id="PF00534"/>
    </source>
</evidence>
<dbReference type="Pfam" id="PF00534">
    <property type="entry name" value="Glycos_transf_1"/>
    <property type="match status" value="1"/>
</dbReference>
<dbReference type="GO" id="GO:0016757">
    <property type="term" value="F:glycosyltransferase activity"/>
    <property type="evidence" value="ECO:0007669"/>
    <property type="project" value="InterPro"/>
</dbReference>
<feature type="domain" description="Glycosyl transferase family 1" evidence="1">
    <location>
        <begin position="192"/>
        <end position="357"/>
    </location>
</feature>
<dbReference type="SUPFAM" id="SSF53756">
    <property type="entry name" value="UDP-Glycosyltransferase/glycogen phosphorylase"/>
    <property type="match status" value="1"/>
</dbReference>
<comment type="caution">
    <text evidence="3">The sequence shown here is derived from an EMBL/GenBank/DDBJ whole genome shotgun (WGS) entry which is preliminary data.</text>
</comment>
<protein>
    <submittedName>
        <fullName evidence="3">Glycosyltransferase involved in cell wall biosynthesis</fullName>
    </submittedName>
</protein>
<dbReference type="PANTHER" id="PTHR45947">
    <property type="entry name" value="SULFOQUINOVOSYL TRANSFERASE SQD2"/>
    <property type="match status" value="1"/>
</dbReference>
<gene>
    <name evidence="3" type="ORF">FHS57_005252</name>
</gene>